<gene>
    <name evidence="2" type="ORF">IEN85_02470</name>
</gene>
<keyword evidence="3" id="KW-1185">Reference proteome</keyword>
<organism evidence="2 3">
    <name type="scientific">Pelagicoccus enzymogenes</name>
    <dbReference type="NCBI Taxonomy" id="2773457"/>
    <lineage>
        <taxon>Bacteria</taxon>
        <taxon>Pseudomonadati</taxon>
        <taxon>Verrucomicrobiota</taxon>
        <taxon>Opitutia</taxon>
        <taxon>Puniceicoccales</taxon>
        <taxon>Pelagicoccaceae</taxon>
        <taxon>Pelagicoccus</taxon>
    </lineage>
</organism>
<comment type="caution">
    <text evidence="2">The sequence shown here is derived from an EMBL/GenBank/DDBJ whole genome shotgun (WGS) entry which is preliminary data.</text>
</comment>
<dbReference type="InterPro" id="IPR028994">
    <property type="entry name" value="Integrin_alpha_N"/>
</dbReference>
<evidence type="ECO:0000313" key="2">
    <source>
        <dbReference type="EMBL" id="MBD5778356.1"/>
    </source>
</evidence>
<dbReference type="InterPro" id="IPR013517">
    <property type="entry name" value="FG-GAP"/>
</dbReference>
<evidence type="ECO:0000313" key="3">
    <source>
        <dbReference type="Proteomes" id="UP000622317"/>
    </source>
</evidence>
<protein>
    <submittedName>
        <fullName evidence="2">VCBS repeat-containing protein</fullName>
    </submittedName>
</protein>
<proteinExistence type="predicted"/>
<dbReference type="EMBL" id="JACYFG010000004">
    <property type="protein sequence ID" value="MBD5778356.1"/>
    <property type="molecule type" value="Genomic_DNA"/>
</dbReference>
<dbReference type="PANTHER" id="PTHR44103:SF1">
    <property type="entry name" value="PROPROTEIN CONVERTASE P"/>
    <property type="match status" value="1"/>
</dbReference>
<dbReference type="PANTHER" id="PTHR44103">
    <property type="entry name" value="PROPROTEIN CONVERTASE P"/>
    <property type="match status" value="1"/>
</dbReference>
<dbReference type="Pfam" id="PF13517">
    <property type="entry name" value="FG-GAP_3"/>
    <property type="match status" value="2"/>
</dbReference>
<dbReference type="Proteomes" id="UP000622317">
    <property type="component" value="Unassembled WGS sequence"/>
</dbReference>
<dbReference type="SUPFAM" id="SSF69318">
    <property type="entry name" value="Integrin alpha N-terminal domain"/>
    <property type="match status" value="1"/>
</dbReference>
<accession>A0A927F6Y2</accession>
<dbReference type="Gene3D" id="2.130.10.130">
    <property type="entry name" value="Integrin alpha, N-terminal"/>
    <property type="match status" value="1"/>
</dbReference>
<dbReference type="AlphaFoldDB" id="A0A927F6Y2"/>
<evidence type="ECO:0000256" key="1">
    <source>
        <dbReference type="ARBA" id="ARBA00022729"/>
    </source>
</evidence>
<sequence length="417" mass="45525">MRKTITELIWMASWAVAGMFFVGNALALPARPIASRSIGAAAVGEPWVSNVNIADLDQDGLMDVLVCEGRLNQVSWMRQVEHGGFEETVIASMAPGPVFTETVDLNGDGLLDVLVACMGIVVPNNGRIGSVLLLENKGEGHFEQRVLLENVPRVTYVTAADLNEDGRLDLVVGMFGFYDGEIRWMEDLGNGEYASHTLLDLSGTIHAPVCDVDGDGDLDIVALVSQDWEEIHVFENDGGGGFQGRVAYGSLNKNFGSSGICLADVDDDGSIDIVYTNGDGLDYSTPGPRSWHGVQWLRNDGLGNFEYRRIADLPGAISPLVVDYDGDGKRDIVVVSGFNDWTLPEAVSVVCYRQEEAMAFERLVLAREPTHLISVDGADMDEDGEVELVTGAFMYYPPFDKKSRVTYWDRDQAREGD</sequence>
<dbReference type="RefSeq" id="WP_191615492.1">
    <property type="nucleotide sequence ID" value="NZ_JACYFG010000004.1"/>
</dbReference>
<keyword evidence="1" id="KW-0732">Signal</keyword>
<reference evidence="2" key="1">
    <citation type="submission" date="2020-09" db="EMBL/GenBank/DDBJ databases">
        <title>Pelagicoccus enzymogenes sp. nov. with an EPS production, isolated from marine sediment.</title>
        <authorList>
            <person name="Feng X."/>
        </authorList>
    </citation>
    <scope>NUCLEOTIDE SEQUENCE</scope>
    <source>
        <strain evidence="2">NFK12</strain>
    </source>
</reference>
<name>A0A927F6Y2_9BACT</name>